<keyword evidence="3 4" id="KW-0408">Iron</keyword>
<dbReference type="Pfam" id="PF00067">
    <property type="entry name" value="p450"/>
    <property type="match status" value="1"/>
</dbReference>
<evidence type="ECO:0000256" key="1">
    <source>
        <dbReference type="ARBA" id="ARBA00001971"/>
    </source>
</evidence>
<dbReference type="GO" id="GO:0004497">
    <property type="term" value="F:monooxygenase activity"/>
    <property type="evidence" value="ECO:0007669"/>
    <property type="project" value="UniProtKB-KW"/>
</dbReference>
<evidence type="ECO:0000256" key="5">
    <source>
        <dbReference type="SAM" id="SignalP"/>
    </source>
</evidence>
<dbReference type="Gene3D" id="1.10.630.10">
    <property type="entry name" value="Cytochrome P450"/>
    <property type="match status" value="1"/>
</dbReference>
<comment type="cofactor">
    <cofactor evidence="1 3">
        <name>heme</name>
        <dbReference type="ChEBI" id="CHEBI:30413"/>
    </cofactor>
</comment>
<organism evidence="6">
    <name type="scientific">Hanusia phi</name>
    <dbReference type="NCBI Taxonomy" id="3032"/>
    <lineage>
        <taxon>Eukaryota</taxon>
        <taxon>Cryptophyceae</taxon>
        <taxon>Pyrenomonadales</taxon>
        <taxon>Geminigeraceae</taxon>
        <taxon>Hanusia</taxon>
    </lineage>
</organism>
<keyword evidence="5" id="KW-0732">Signal</keyword>
<gene>
    <name evidence="6" type="ORF">HPHI1048_LOCUS3719</name>
</gene>
<dbReference type="PANTHER" id="PTHR24305:SF166">
    <property type="entry name" value="CYTOCHROME P450 12A4, MITOCHONDRIAL-RELATED"/>
    <property type="match status" value="1"/>
</dbReference>
<evidence type="ECO:0000256" key="3">
    <source>
        <dbReference type="PIRSR" id="PIRSR602401-1"/>
    </source>
</evidence>
<dbReference type="InterPro" id="IPR001128">
    <property type="entry name" value="Cyt_P450"/>
</dbReference>
<dbReference type="InterPro" id="IPR002401">
    <property type="entry name" value="Cyt_P450_E_grp-I"/>
</dbReference>
<accession>A0A7S0E2G8</accession>
<dbReference type="PRINTS" id="PR00463">
    <property type="entry name" value="EP450I"/>
</dbReference>
<evidence type="ECO:0008006" key="7">
    <source>
        <dbReference type="Google" id="ProtNLM"/>
    </source>
</evidence>
<dbReference type="PROSITE" id="PS00086">
    <property type="entry name" value="CYTOCHROME_P450"/>
    <property type="match status" value="1"/>
</dbReference>
<keyword evidence="4" id="KW-0503">Monooxygenase</keyword>
<keyword evidence="3 4" id="KW-0479">Metal-binding</keyword>
<evidence type="ECO:0000256" key="2">
    <source>
        <dbReference type="ARBA" id="ARBA00010617"/>
    </source>
</evidence>
<dbReference type="AlphaFoldDB" id="A0A7S0E2G8"/>
<evidence type="ECO:0000313" key="6">
    <source>
        <dbReference type="EMBL" id="CAD8471648.1"/>
    </source>
</evidence>
<dbReference type="GO" id="GO:0016705">
    <property type="term" value="F:oxidoreductase activity, acting on paired donors, with incorporation or reduction of molecular oxygen"/>
    <property type="evidence" value="ECO:0007669"/>
    <property type="project" value="InterPro"/>
</dbReference>
<name>A0A7S0E2G8_9CRYP</name>
<feature type="chain" id="PRO_5031303781" description="Cytochrome P450" evidence="5">
    <location>
        <begin position="19"/>
        <end position="572"/>
    </location>
</feature>
<keyword evidence="4" id="KW-0560">Oxidoreductase</keyword>
<dbReference type="GO" id="GO:0020037">
    <property type="term" value="F:heme binding"/>
    <property type="evidence" value="ECO:0007669"/>
    <property type="project" value="InterPro"/>
</dbReference>
<evidence type="ECO:0000256" key="4">
    <source>
        <dbReference type="RuleBase" id="RU000461"/>
    </source>
</evidence>
<dbReference type="PANTHER" id="PTHR24305">
    <property type="entry name" value="CYTOCHROME P450"/>
    <property type="match status" value="1"/>
</dbReference>
<feature type="binding site" description="axial binding residue" evidence="3">
    <location>
        <position position="529"/>
    </location>
    <ligand>
        <name>heme</name>
        <dbReference type="ChEBI" id="CHEBI:30413"/>
    </ligand>
    <ligandPart>
        <name>Fe</name>
        <dbReference type="ChEBI" id="CHEBI:18248"/>
    </ligandPart>
</feature>
<dbReference type="GO" id="GO:0005506">
    <property type="term" value="F:iron ion binding"/>
    <property type="evidence" value="ECO:0007669"/>
    <property type="project" value="InterPro"/>
</dbReference>
<sequence length="572" mass="64066">MRARIALLLLGSLSCVCSTDCFLSANLRGLRCRSSNNICMTNTIESTAVAESKSILRNPNCGASNSQHVRCVPAARSTIDLLVHGDLSNLLEHYARNSDVHKTKLCGREFYLISDPRLVREICVEQAGTFRNREEQQGCPMKAVGLTVAVDKVWEEYRAVLNPSFFKRDKIEEHSEMFVPMAMAMIEDMKKKDASVDLIAFCVALSQSILLRVLFSEEIFSWRQLRDNIPPRNPILKLAEHAMAWMELLQKQLRMIFLTRGVFEFIKAFTNRKGQLKFLRSRSRQAIRDFRVVKHVSSLVLRLLKSLSPGKKQVGVEIPFLPIVERRRSEMREGKFGHDDVLTRLIAAEIPTRVEEGAGEGLRRLSDEEICLILRDIMTAGVGSTGEVIASTVWEIIRSKEVREKVDAELELALGSRRTPRYQDLTQLTYLTSCVKEVLRKNAFASLVFRLASSDTTLTRSSSSRSIPVKKGSVMIMSPQVLGQDEDSWFNPSEFRPERFSSAAGGGDRPEEPADAFSFIPFGAGPRYCLGAQTAMAEVVLVTAAMLRNAKIRAEEGMQGAGEEDVLLVRVG</sequence>
<keyword evidence="3 4" id="KW-0349">Heme</keyword>
<dbReference type="EMBL" id="HBEO01005239">
    <property type="protein sequence ID" value="CAD8471648.1"/>
    <property type="molecule type" value="Transcribed_RNA"/>
</dbReference>
<dbReference type="PROSITE" id="PS51257">
    <property type="entry name" value="PROKAR_LIPOPROTEIN"/>
    <property type="match status" value="1"/>
</dbReference>
<dbReference type="SUPFAM" id="SSF48264">
    <property type="entry name" value="Cytochrome P450"/>
    <property type="match status" value="1"/>
</dbReference>
<dbReference type="InterPro" id="IPR017972">
    <property type="entry name" value="Cyt_P450_CS"/>
</dbReference>
<feature type="signal peptide" evidence="5">
    <location>
        <begin position="1"/>
        <end position="18"/>
    </location>
</feature>
<comment type="similarity">
    <text evidence="2 4">Belongs to the cytochrome P450 family.</text>
</comment>
<reference evidence="6" key="1">
    <citation type="submission" date="2021-01" db="EMBL/GenBank/DDBJ databases">
        <authorList>
            <person name="Corre E."/>
            <person name="Pelletier E."/>
            <person name="Niang G."/>
            <person name="Scheremetjew M."/>
            <person name="Finn R."/>
            <person name="Kale V."/>
            <person name="Holt S."/>
            <person name="Cochrane G."/>
            <person name="Meng A."/>
            <person name="Brown T."/>
            <person name="Cohen L."/>
        </authorList>
    </citation>
    <scope>NUCLEOTIDE SEQUENCE</scope>
    <source>
        <strain evidence="6">CCMP325</strain>
    </source>
</reference>
<dbReference type="InterPro" id="IPR050121">
    <property type="entry name" value="Cytochrome_P450_monoxygenase"/>
</dbReference>
<proteinExistence type="inferred from homology"/>
<dbReference type="CDD" id="cd00302">
    <property type="entry name" value="cytochrome_P450"/>
    <property type="match status" value="1"/>
</dbReference>
<dbReference type="InterPro" id="IPR036396">
    <property type="entry name" value="Cyt_P450_sf"/>
</dbReference>
<protein>
    <recommendedName>
        <fullName evidence="7">Cytochrome P450</fullName>
    </recommendedName>
</protein>